<dbReference type="AlphaFoldDB" id="A0A017HUG7"/>
<sequence>MSYRSTIARQPEALADTYAAARVELANLDLSILDKPVIGVTGIGASFAAAVVGAAELQAKGRRGFAIRSVDMADGWDLCDALVGLSHRGRSVETVAALEKLPQASRLAITNDPESPLAQAANLHIRLNNGSDATPSSTGYTATLLAMGMAFEKLIGGGDDFAAIPKLAKEVLAAAGNRMERLGELFSARRAIDCVGAVASLGTADGASLLIREAARIPASAYDTRHYLHGPMEAMDATTGVVIFGAGREIELAQQVDAIGCPALLVTTEDVPDGNRLTVIKVPKADNLIAQGILDIFAAQLIAAVLSDAAGLTDTTFRYRMSDTKVPKAEAA</sequence>
<organism evidence="7 8">
    <name type="scientific">Rubellimicrobium mesophilum DSM 19309</name>
    <dbReference type="NCBI Taxonomy" id="442562"/>
    <lineage>
        <taxon>Bacteria</taxon>
        <taxon>Pseudomonadati</taxon>
        <taxon>Pseudomonadota</taxon>
        <taxon>Alphaproteobacteria</taxon>
        <taxon>Rhodobacterales</taxon>
        <taxon>Roseobacteraceae</taxon>
        <taxon>Rubellimicrobium</taxon>
    </lineage>
</organism>
<accession>A0A017HUG7</accession>
<dbReference type="InterPro" id="IPR001347">
    <property type="entry name" value="SIS_dom"/>
</dbReference>
<proteinExistence type="predicted"/>
<dbReference type="EMBL" id="AOSK01000030">
    <property type="protein sequence ID" value="EYD77404.1"/>
    <property type="molecule type" value="Genomic_DNA"/>
</dbReference>
<dbReference type="SUPFAM" id="SSF53697">
    <property type="entry name" value="SIS domain"/>
    <property type="match status" value="1"/>
</dbReference>
<dbReference type="GO" id="GO:0097367">
    <property type="term" value="F:carbohydrate derivative binding"/>
    <property type="evidence" value="ECO:0007669"/>
    <property type="project" value="InterPro"/>
</dbReference>
<evidence type="ECO:0000256" key="1">
    <source>
        <dbReference type="ARBA" id="ARBA00001031"/>
    </source>
</evidence>
<dbReference type="PROSITE" id="PS51464">
    <property type="entry name" value="SIS"/>
    <property type="match status" value="1"/>
</dbReference>
<dbReference type="RefSeq" id="WP_037277915.1">
    <property type="nucleotide sequence ID" value="NZ_KK088543.1"/>
</dbReference>
<evidence type="ECO:0000256" key="3">
    <source>
        <dbReference type="ARBA" id="ARBA00016090"/>
    </source>
</evidence>
<dbReference type="Pfam" id="PF01380">
    <property type="entry name" value="SIS"/>
    <property type="match status" value="1"/>
</dbReference>
<evidence type="ECO:0000256" key="2">
    <source>
        <dbReference type="ARBA" id="ARBA00012916"/>
    </source>
</evidence>
<dbReference type="GO" id="GO:0006002">
    <property type="term" value="P:fructose 6-phosphate metabolic process"/>
    <property type="evidence" value="ECO:0007669"/>
    <property type="project" value="TreeGrafter"/>
</dbReference>
<keyword evidence="5" id="KW-0315">Glutamine amidotransferase</keyword>
<comment type="caution">
    <text evidence="7">The sequence shown here is derived from an EMBL/GenBank/DDBJ whole genome shotgun (WGS) entry which is preliminary data.</text>
</comment>
<gene>
    <name evidence="7" type="ORF">Rumeso_01111</name>
</gene>
<name>A0A017HUG7_9RHOB</name>
<dbReference type="Gene3D" id="3.40.50.10490">
    <property type="entry name" value="Glucose-6-phosphate isomerase like protein, domain 1"/>
    <property type="match status" value="2"/>
</dbReference>
<comment type="catalytic activity">
    <reaction evidence="1">
        <text>D-fructose 6-phosphate + L-glutamine = D-glucosamine 6-phosphate + L-glutamate</text>
        <dbReference type="Rhea" id="RHEA:13237"/>
        <dbReference type="ChEBI" id="CHEBI:29985"/>
        <dbReference type="ChEBI" id="CHEBI:58359"/>
        <dbReference type="ChEBI" id="CHEBI:58725"/>
        <dbReference type="ChEBI" id="CHEBI:61527"/>
        <dbReference type="EC" id="2.6.1.16"/>
    </reaction>
</comment>
<dbReference type="GO" id="GO:0006487">
    <property type="term" value="P:protein N-linked glycosylation"/>
    <property type="evidence" value="ECO:0007669"/>
    <property type="project" value="TreeGrafter"/>
</dbReference>
<dbReference type="GO" id="GO:0006047">
    <property type="term" value="P:UDP-N-acetylglucosamine metabolic process"/>
    <property type="evidence" value="ECO:0007669"/>
    <property type="project" value="TreeGrafter"/>
</dbReference>
<dbReference type="EC" id="2.6.1.16" evidence="2"/>
<dbReference type="PATRIC" id="fig|442562.3.peg.1103"/>
<evidence type="ECO:0000313" key="8">
    <source>
        <dbReference type="Proteomes" id="UP000019666"/>
    </source>
</evidence>
<keyword evidence="4 7" id="KW-0032">Aminotransferase</keyword>
<evidence type="ECO:0000259" key="6">
    <source>
        <dbReference type="PROSITE" id="PS51464"/>
    </source>
</evidence>
<keyword evidence="8" id="KW-1185">Reference proteome</keyword>
<dbReference type="PANTHER" id="PTHR10937">
    <property type="entry name" value="GLUCOSAMINE--FRUCTOSE-6-PHOSPHATE AMINOTRANSFERASE, ISOMERIZING"/>
    <property type="match status" value="1"/>
</dbReference>
<dbReference type="OrthoDB" id="6622555at2"/>
<feature type="domain" description="SIS" evidence="6">
    <location>
        <begin position="28"/>
        <end position="160"/>
    </location>
</feature>
<dbReference type="STRING" id="442562.Rumeso_01111"/>
<dbReference type="GO" id="GO:0004360">
    <property type="term" value="F:glutamine-fructose-6-phosphate transaminase (isomerizing) activity"/>
    <property type="evidence" value="ECO:0007669"/>
    <property type="project" value="UniProtKB-EC"/>
</dbReference>
<evidence type="ECO:0000313" key="7">
    <source>
        <dbReference type="EMBL" id="EYD77404.1"/>
    </source>
</evidence>
<evidence type="ECO:0000256" key="5">
    <source>
        <dbReference type="ARBA" id="ARBA00022962"/>
    </source>
</evidence>
<evidence type="ECO:0000256" key="4">
    <source>
        <dbReference type="ARBA" id="ARBA00022576"/>
    </source>
</evidence>
<dbReference type="InterPro" id="IPR046348">
    <property type="entry name" value="SIS_dom_sf"/>
</dbReference>
<dbReference type="HOGENOM" id="CLU_070573_0_0_5"/>
<dbReference type="PANTHER" id="PTHR10937:SF0">
    <property type="entry name" value="GLUTAMINE--FRUCTOSE-6-PHOSPHATE TRANSAMINASE (ISOMERIZING)"/>
    <property type="match status" value="1"/>
</dbReference>
<keyword evidence="7" id="KW-0808">Transferase</keyword>
<dbReference type="Proteomes" id="UP000019666">
    <property type="component" value="Unassembled WGS sequence"/>
</dbReference>
<protein>
    <recommendedName>
        <fullName evidence="3">Glutamine--fructose-6-phosphate aminotransferase [isomerizing]</fullName>
        <ecNumber evidence="2">2.6.1.16</ecNumber>
    </recommendedName>
</protein>
<reference evidence="7 8" key="1">
    <citation type="submission" date="2013-02" db="EMBL/GenBank/DDBJ databases">
        <authorList>
            <person name="Fiebig A."/>
            <person name="Goeker M."/>
            <person name="Klenk H.-P.P."/>
        </authorList>
    </citation>
    <scope>NUCLEOTIDE SEQUENCE [LARGE SCALE GENOMIC DNA]</scope>
    <source>
        <strain evidence="7 8">DSM 19309</strain>
    </source>
</reference>